<dbReference type="EMBL" id="CAJNOC010001028">
    <property type="protein sequence ID" value="CAF0828116.1"/>
    <property type="molecule type" value="Genomic_DNA"/>
</dbReference>
<evidence type="ECO:0000256" key="1">
    <source>
        <dbReference type="SAM" id="MobiDB-lite"/>
    </source>
</evidence>
<evidence type="ECO:0000313" key="2">
    <source>
        <dbReference type="EMBL" id="CAF0828116.1"/>
    </source>
</evidence>
<evidence type="ECO:0000313" key="3">
    <source>
        <dbReference type="Proteomes" id="UP000663879"/>
    </source>
</evidence>
<protein>
    <submittedName>
        <fullName evidence="2">Uncharacterized protein</fullName>
    </submittedName>
</protein>
<feature type="compositionally biased region" description="Polar residues" evidence="1">
    <location>
        <begin position="203"/>
        <end position="238"/>
    </location>
</feature>
<feature type="compositionally biased region" description="Pro residues" evidence="1">
    <location>
        <begin position="57"/>
        <end position="72"/>
    </location>
</feature>
<comment type="caution">
    <text evidence="2">The sequence shown here is derived from an EMBL/GenBank/DDBJ whole genome shotgun (WGS) entry which is preliminary data.</text>
</comment>
<feature type="region of interest" description="Disordered" evidence="1">
    <location>
        <begin position="166"/>
        <end position="238"/>
    </location>
</feature>
<feature type="region of interest" description="Disordered" evidence="1">
    <location>
        <begin position="312"/>
        <end position="348"/>
    </location>
</feature>
<feature type="compositionally biased region" description="Polar residues" evidence="1">
    <location>
        <begin position="86"/>
        <end position="95"/>
    </location>
</feature>
<accession>A0A813UUA3</accession>
<dbReference type="OrthoDB" id="10511940at2759"/>
<feature type="region of interest" description="Disordered" evidence="1">
    <location>
        <begin position="52"/>
        <end position="106"/>
    </location>
</feature>
<reference evidence="2" key="1">
    <citation type="submission" date="2021-02" db="EMBL/GenBank/DDBJ databases">
        <authorList>
            <person name="Nowell W R."/>
        </authorList>
    </citation>
    <scope>NUCLEOTIDE SEQUENCE</scope>
    <source>
        <strain evidence="2">Ploen Becks lab</strain>
    </source>
</reference>
<sequence length="348" mass="40418">MMFNEYVNHSNQCSNYYQVVRKEEIQMQQTDTNRFKQKWLDVNQTYPQQQQYQMMNNPPPKPQQQQPQPPIPQQQQYNNYDYNRQSNTPSNQNYETFIPKPNERSITPTVQKQYYYQQNMQQQQPTQQQPAQQNRSYYQNGYEYNYEQNLAMSPAAKFNKKISSSSLSNNASHVDFNQAPTPSSSSTSSVLSPQPLTKVDSPKSWNTPVPTPMSVSQTTPPRNLQSSHSTSNITSLDLSQDLECTQNPKEIKEQSSMNTRSILSEININIDELFMYYPAVFEEIYYSLKLNSIEQIENDLRRYLEEHFKLNLSNNSNTPVNNNTNTNNSSNNSQPVSNSSQNMTGIRI</sequence>
<gene>
    <name evidence="2" type="ORF">OXX778_LOCUS7821</name>
</gene>
<proteinExistence type="predicted"/>
<feature type="compositionally biased region" description="Low complexity" evidence="1">
    <location>
        <begin position="312"/>
        <end position="342"/>
    </location>
</feature>
<name>A0A813UUA3_9BILA</name>
<feature type="compositionally biased region" description="Low complexity" evidence="1">
    <location>
        <begin position="180"/>
        <end position="197"/>
    </location>
</feature>
<feature type="compositionally biased region" description="Low complexity" evidence="1">
    <location>
        <begin position="73"/>
        <end position="85"/>
    </location>
</feature>
<dbReference type="Proteomes" id="UP000663879">
    <property type="component" value="Unassembled WGS sequence"/>
</dbReference>
<organism evidence="2 3">
    <name type="scientific">Brachionus calyciflorus</name>
    <dbReference type="NCBI Taxonomy" id="104777"/>
    <lineage>
        <taxon>Eukaryota</taxon>
        <taxon>Metazoa</taxon>
        <taxon>Spiralia</taxon>
        <taxon>Gnathifera</taxon>
        <taxon>Rotifera</taxon>
        <taxon>Eurotatoria</taxon>
        <taxon>Monogononta</taxon>
        <taxon>Pseudotrocha</taxon>
        <taxon>Ploima</taxon>
        <taxon>Brachionidae</taxon>
        <taxon>Brachionus</taxon>
    </lineage>
</organism>
<keyword evidence="3" id="KW-1185">Reference proteome</keyword>
<dbReference type="AlphaFoldDB" id="A0A813UUA3"/>